<accession>A0AAX4NGH0</accession>
<dbReference type="GO" id="GO:0012505">
    <property type="term" value="C:endomembrane system"/>
    <property type="evidence" value="ECO:0007669"/>
    <property type="project" value="UniProtKB-SubCell"/>
</dbReference>
<dbReference type="GO" id="GO:0004222">
    <property type="term" value="F:metalloendopeptidase activity"/>
    <property type="evidence" value="ECO:0007669"/>
    <property type="project" value="InterPro"/>
</dbReference>
<evidence type="ECO:0000256" key="2">
    <source>
        <dbReference type="ARBA" id="ARBA00022692"/>
    </source>
</evidence>
<keyword evidence="7" id="KW-0645">Protease</keyword>
<dbReference type="AlphaFoldDB" id="A0AAX4NGH0"/>
<evidence type="ECO:0000256" key="1">
    <source>
        <dbReference type="ARBA" id="ARBA00004127"/>
    </source>
</evidence>
<keyword evidence="7" id="KW-0378">Hydrolase</keyword>
<dbReference type="KEGG" id="omr:OXIME_001003"/>
<feature type="transmembrane region" description="Helical" evidence="5">
    <location>
        <begin position="491"/>
        <end position="512"/>
    </location>
</feature>
<dbReference type="InterPro" id="IPR001193">
    <property type="entry name" value="MBTPS2"/>
</dbReference>
<comment type="subcellular location">
    <subcellularLocation>
        <location evidence="1">Endomembrane system</location>
        <topology evidence="1">Multi-pass membrane protein</topology>
    </subcellularLocation>
</comment>
<evidence type="ECO:0000259" key="6">
    <source>
        <dbReference type="Pfam" id="PF02163"/>
    </source>
</evidence>
<sequence length="517" mass="56767">MLNPILIVILIIIAWVLILAIAAPFIRKSKHFSFMGPAIMVKAVKNRKIMDKVSSKFPGIIFSRLSVVLVIISSVIAMVFLLYGSYLATIEHNVRPPSLLLYLVLPGINPAIPIVYGTLSLIAAVVIHEFFHGIVARKHNITVKAVGALFFIVPIGAFVEPDEKEVTEANPVVRRRIFASGPGINIVIAFVALLILLFAMAPLATPIHQGLYVESVQANSAYSKIGAQSEITSVGNFSGEDLNSILENATITPGEMTNVTVFNGISLVKEKVPAGLVVVGTIKGFSAYKNISLGSIIYSINGTHIYNTTQLTSILDHIPPGNNITMSTLTYTNGKSSTFENHTLVTGSKYNYYAQYDPSANRVSYKNQSFIGVEISYLGISSVPINEIRSEVLGTTMLSSPWYGTLSAIALPFTGLSPIPGKLASLFSTPFNPFIFWGLFNTLFWLFWMDFLLGITNALPFFILDGGQFFKDTLKISSRRRIFKKLGDDKTIANISLIMNFIVFFLILWEIVALEHI</sequence>
<dbReference type="CDD" id="cd06159">
    <property type="entry name" value="S2P-M50_PDZ_Arch"/>
    <property type="match status" value="1"/>
</dbReference>
<evidence type="ECO:0000313" key="7">
    <source>
        <dbReference type="EMBL" id="WYY00433.1"/>
    </source>
</evidence>
<keyword evidence="8" id="KW-1185">Reference proteome</keyword>
<dbReference type="Proteomes" id="UP001451606">
    <property type="component" value="Chromosome"/>
</dbReference>
<dbReference type="RefSeq" id="WP_393970771.1">
    <property type="nucleotide sequence ID" value="NZ_CP133772.1"/>
</dbReference>
<evidence type="ECO:0000256" key="5">
    <source>
        <dbReference type="SAM" id="Phobius"/>
    </source>
</evidence>
<dbReference type="SUPFAM" id="SSF50156">
    <property type="entry name" value="PDZ domain-like"/>
    <property type="match status" value="1"/>
</dbReference>
<organism evidence="7 8">
    <name type="scientific">Oxyplasma meridianum</name>
    <dbReference type="NCBI Taxonomy" id="3073602"/>
    <lineage>
        <taxon>Archaea</taxon>
        <taxon>Methanobacteriati</taxon>
        <taxon>Thermoplasmatota</taxon>
        <taxon>Thermoplasmata</taxon>
        <taxon>Thermoplasmatales</taxon>
        <taxon>Thermoplasmataceae</taxon>
        <taxon>Oxyplasma</taxon>
    </lineage>
</organism>
<dbReference type="InterPro" id="IPR036034">
    <property type="entry name" value="PDZ_sf"/>
</dbReference>
<feature type="transmembrane region" description="Helical" evidence="5">
    <location>
        <begin position="446"/>
        <end position="470"/>
    </location>
</feature>
<evidence type="ECO:0000256" key="4">
    <source>
        <dbReference type="ARBA" id="ARBA00023136"/>
    </source>
</evidence>
<proteinExistence type="predicted"/>
<keyword evidence="2 5" id="KW-0812">Transmembrane</keyword>
<keyword evidence="4 5" id="KW-0472">Membrane</keyword>
<dbReference type="GO" id="GO:0005737">
    <property type="term" value="C:cytoplasm"/>
    <property type="evidence" value="ECO:0007669"/>
    <property type="project" value="TreeGrafter"/>
</dbReference>
<dbReference type="GO" id="GO:0031293">
    <property type="term" value="P:membrane protein intracellular domain proteolysis"/>
    <property type="evidence" value="ECO:0007669"/>
    <property type="project" value="TreeGrafter"/>
</dbReference>
<dbReference type="PANTHER" id="PTHR13325:SF3">
    <property type="entry name" value="MEMBRANE-BOUND TRANSCRIPTION FACTOR SITE-2 PROTEASE"/>
    <property type="match status" value="1"/>
</dbReference>
<feature type="transmembrane region" description="Helical" evidence="5">
    <location>
        <begin position="6"/>
        <end position="26"/>
    </location>
</feature>
<feature type="transmembrane region" description="Helical" evidence="5">
    <location>
        <begin position="179"/>
        <end position="199"/>
    </location>
</feature>
<gene>
    <name evidence="7" type="ORF">OXIME_001003</name>
</gene>
<evidence type="ECO:0000256" key="3">
    <source>
        <dbReference type="ARBA" id="ARBA00022989"/>
    </source>
</evidence>
<keyword evidence="3 5" id="KW-1133">Transmembrane helix</keyword>
<feature type="domain" description="Peptidase M50" evidence="6">
    <location>
        <begin position="117"/>
        <end position="485"/>
    </location>
</feature>
<dbReference type="Gene3D" id="2.30.42.10">
    <property type="match status" value="1"/>
</dbReference>
<name>A0AAX4NGH0_9ARCH</name>
<dbReference type="PANTHER" id="PTHR13325">
    <property type="entry name" value="PROTEASE M50 MEMBRANE-BOUND TRANSCRIPTION FACTOR SITE 2 PROTEASE"/>
    <property type="match status" value="1"/>
</dbReference>
<dbReference type="GO" id="GO:0016020">
    <property type="term" value="C:membrane"/>
    <property type="evidence" value="ECO:0007669"/>
    <property type="project" value="InterPro"/>
</dbReference>
<dbReference type="GeneID" id="95967739"/>
<evidence type="ECO:0000313" key="8">
    <source>
        <dbReference type="Proteomes" id="UP001451606"/>
    </source>
</evidence>
<protein>
    <submittedName>
        <fullName evidence="7">Site-2 protease family protein</fullName>
    </submittedName>
</protein>
<dbReference type="EMBL" id="CP133772">
    <property type="protein sequence ID" value="WYY00433.1"/>
    <property type="molecule type" value="Genomic_DNA"/>
</dbReference>
<dbReference type="InterPro" id="IPR008915">
    <property type="entry name" value="Peptidase_M50"/>
</dbReference>
<feature type="transmembrane region" description="Helical" evidence="5">
    <location>
        <begin position="103"/>
        <end position="127"/>
    </location>
</feature>
<dbReference type="Pfam" id="PF02163">
    <property type="entry name" value="Peptidase_M50"/>
    <property type="match status" value="1"/>
</dbReference>
<reference evidence="7 8" key="1">
    <citation type="submission" date="2023-09" db="EMBL/GenBank/DDBJ databases">
        <authorList>
            <person name="Golyshina O.V."/>
            <person name="Lunev E.A."/>
            <person name="Bargiela R."/>
            <person name="Gaines M.C."/>
            <person name="Daum B."/>
            <person name="Bale N.J."/>
            <person name="Koenen M."/>
            <person name="Sinninghe Damst J.S."/>
            <person name="Yakimov M."/>
            <person name="Golyshin P.N."/>
        </authorList>
    </citation>
    <scope>NUCLEOTIDE SEQUENCE [LARGE SCALE GENOMIC DNA]</scope>
    <source>
        <strain evidence="7 8">M1</strain>
    </source>
</reference>
<feature type="transmembrane region" description="Helical" evidence="5">
    <location>
        <begin position="57"/>
        <end position="83"/>
    </location>
</feature>
<dbReference type="PRINTS" id="PR01000">
    <property type="entry name" value="SREBPS2PTASE"/>
</dbReference>